<proteinExistence type="inferred from homology"/>
<dbReference type="GO" id="GO:0003824">
    <property type="term" value="F:catalytic activity"/>
    <property type="evidence" value="ECO:0007669"/>
    <property type="project" value="UniProtKB-ARBA"/>
</dbReference>
<dbReference type="InterPro" id="IPR029045">
    <property type="entry name" value="ClpP/crotonase-like_dom_sf"/>
</dbReference>
<gene>
    <name evidence="2" type="ORF">MB27_23355</name>
</gene>
<dbReference type="eggNOG" id="COG1024">
    <property type="taxonomic scope" value="Bacteria"/>
</dbReference>
<dbReference type="EMBL" id="JRTT01000028">
    <property type="protein sequence ID" value="KHD75373.1"/>
    <property type="molecule type" value="Genomic_DNA"/>
</dbReference>
<evidence type="ECO:0008006" key="4">
    <source>
        <dbReference type="Google" id="ProtNLM"/>
    </source>
</evidence>
<dbReference type="PANTHER" id="PTHR43459">
    <property type="entry name" value="ENOYL-COA HYDRATASE"/>
    <property type="match status" value="1"/>
</dbReference>
<evidence type="ECO:0000313" key="2">
    <source>
        <dbReference type="EMBL" id="KHD75373.1"/>
    </source>
</evidence>
<dbReference type="Gene3D" id="3.90.226.10">
    <property type="entry name" value="2-enoyl-CoA Hydratase, Chain A, domain 1"/>
    <property type="match status" value="1"/>
</dbReference>
<comment type="caution">
    <text evidence="2">The sequence shown here is derived from an EMBL/GenBank/DDBJ whole genome shotgun (WGS) entry which is preliminary data.</text>
</comment>
<dbReference type="STRING" id="1869.MB27_23355"/>
<name>A0A0A6UJZ3_ACTUT</name>
<sequence length="257" mass="26050">MTTDDIGVHHDGPVLRITLNRPRVLNAVTEAVLDDLADLVTEAGTDPDVRVLVLSGAGRAFSAGADLGSAAAVTSPEATVQAANRLIRALLAVPRPIVAAVHGPAAGVGCSIALACDLVLASSTAFFQLAFVNVGLMPDGGATLLVPAGVGRARAMALSLLGERLPATTAAAWGLVHRVVEPGELQPALDTLVTRLSTAAPLALTATKQAVNAATLGDLEGALQRELTGQSALLASTDFHTAAAAFLAKETPHFVGR</sequence>
<accession>A0A0A6UJZ3</accession>
<dbReference type="Proteomes" id="UP000054537">
    <property type="component" value="Unassembled WGS sequence"/>
</dbReference>
<dbReference type="InterPro" id="IPR014748">
    <property type="entry name" value="Enoyl-CoA_hydra_C"/>
</dbReference>
<dbReference type="SUPFAM" id="SSF52096">
    <property type="entry name" value="ClpP/crotonase"/>
    <property type="match status" value="1"/>
</dbReference>
<keyword evidence="3" id="KW-1185">Reference proteome</keyword>
<dbReference type="PANTHER" id="PTHR43459:SF1">
    <property type="entry name" value="EG:BACN32G11.4 PROTEIN"/>
    <property type="match status" value="1"/>
</dbReference>
<dbReference type="Gene3D" id="1.10.12.10">
    <property type="entry name" value="Lyase 2-enoyl-coa Hydratase, Chain A, domain 2"/>
    <property type="match status" value="1"/>
</dbReference>
<organism evidence="2 3">
    <name type="scientific">Actinoplanes utahensis</name>
    <dbReference type="NCBI Taxonomy" id="1869"/>
    <lineage>
        <taxon>Bacteria</taxon>
        <taxon>Bacillati</taxon>
        <taxon>Actinomycetota</taxon>
        <taxon>Actinomycetes</taxon>
        <taxon>Micromonosporales</taxon>
        <taxon>Micromonosporaceae</taxon>
        <taxon>Actinoplanes</taxon>
    </lineage>
</organism>
<protein>
    <recommendedName>
        <fullName evidence="4">Enoyl-CoA hydratase</fullName>
    </recommendedName>
</protein>
<dbReference type="InterPro" id="IPR001753">
    <property type="entry name" value="Enoyl-CoA_hydra/iso"/>
</dbReference>
<dbReference type="Pfam" id="PF00378">
    <property type="entry name" value="ECH_1"/>
    <property type="match status" value="1"/>
</dbReference>
<evidence type="ECO:0000313" key="3">
    <source>
        <dbReference type="Proteomes" id="UP000054537"/>
    </source>
</evidence>
<dbReference type="CDD" id="cd06558">
    <property type="entry name" value="crotonase-like"/>
    <property type="match status" value="1"/>
</dbReference>
<evidence type="ECO:0000256" key="1">
    <source>
        <dbReference type="ARBA" id="ARBA00005254"/>
    </source>
</evidence>
<dbReference type="RefSeq" id="WP_043527633.1">
    <property type="nucleotide sequence ID" value="NZ_BAABKU010000036.1"/>
</dbReference>
<reference evidence="2 3" key="1">
    <citation type="submission" date="2014-10" db="EMBL/GenBank/DDBJ databases">
        <title>Draft genome sequence of Actinoplanes utahensis NRRL 12052.</title>
        <authorList>
            <person name="Velasco-Bucheli B."/>
            <person name="del Cerro C."/>
            <person name="Hormigo D."/>
            <person name="Garcia J.L."/>
            <person name="Acebal C."/>
            <person name="Arroyo M."/>
            <person name="de la Mata I."/>
        </authorList>
    </citation>
    <scope>NUCLEOTIDE SEQUENCE [LARGE SCALE GENOMIC DNA]</scope>
    <source>
        <strain evidence="2 3">NRRL 12052</strain>
    </source>
</reference>
<dbReference type="AlphaFoldDB" id="A0A0A6UJZ3"/>
<dbReference type="OrthoDB" id="9777711at2"/>
<comment type="similarity">
    <text evidence="1">Belongs to the enoyl-CoA hydratase/isomerase family.</text>
</comment>